<dbReference type="PANTHER" id="PTHR10775:SF185">
    <property type="entry name" value="OS08G0208400 PROTEIN"/>
    <property type="match status" value="1"/>
</dbReference>
<accession>A0AAW2XLV1</accession>
<sequence length="208" mass="24664">MGLGYKEIDACKNDCALFYKENEENDKCPICDESRWKSDDAKGSKIPHKILRYFPLKPRLQRLFMSNHAALNMRWHKERRKDEIDNMRHPTDSPAWKYFDEQYPHFSQDSRNMKLGLGTDGFTLWSNLGDSYSMWPVILVAYNLPPYECMKEEYLMMSLLILGPRSTGKDIDVYLRPLIDELKELWDIGIETYDFYAKEKFQMHVAIL</sequence>
<dbReference type="InterPro" id="IPR004242">
    <property type="entry name" value="Transposase_21"/>
</dbReference>
<evidence type="ECO:0008006" key="2">
    <source>
        <dbReference type="Google" id="ProtNLM"/>
    </source>
</evidence>
<reference evidence="1" key="2">
    <citation type="journal article" date="2024" name="Plant">
        <title>Genomic evolution and insights into agronomic trait innovations of Sesamum species.</title>
        <authorList>
            <person name="Miao H."/>
            <person name="Wang L."/>
            <person name="Qu L."/>
            <person name="Liu H."/>
            <person name="Sun Y."/>
            <person name="Le M."/>
            <person name="Wang Q."/>
            <person name="Wei S."/>
            <person name="Zheng Y."/>
            <person name="Lin W."/>
            <person name="Duan Y."/>
            <person name="Cao H."/>
            <person name="Xiong S."/>
            <person name="Wang X."/>
            <person name="Wei L."/>
            <person name="Li C."/>
            <person name="Ma Q."/>
            <person name="Ju M."/>
            <person name="Zhao R."/>
            <person name="Li G."/>
            <person name="Mu C."/>
            <person name="Tian Q."/>
            <person name="Mei H."/>
            <person name="Zhang T."/>
            <person name="Gao T."/>
            <person name="Zhang H."/>
        </authorList>
    </citation>
    <scope>NUCLEOTIDE SEQUENCE</scope>
    <source>
        <strain evidence="1">KEN1</strain>
    </source>
</reference>
<comment type="caution">
    <text evidence="1">The sequence shown here is derived from an EMBL/GenBank/DDBJ whole genome shotgun (WGS) entry which is preliminary data.</text>
</comment>
<evidence type="ECO:0000313" key="1">
    <source>
        <dbReference type="EMBL" id="KAL0454975.1"/>
    </source>
</evidence>
<organism evidence="1">
    <name type="scientific">Sesamum latifolium</name>
    <dbReference type="NCBI Taxonomy" id="2727402"/>
    <lineage>
        <taxon>Eukaryota</taxon>
        <taxon>Viridiplantae</taxon>
        <taxon>Streptophyta</taxon>
        <taxon>Embryophyta</taxon>
        <taxon>Tracheophyta</taxon>
        <taxon>Spermatophyta</taxon>
        <taxon>Magnoliopsida</taxon>
        <taxon>eudicotyledons</taxon>
        <taxon>Gunneridae</taxon>
        <taxon>Pentapetalae</taxon>
        <taxon>asterids</taxon>
        <taxon>lamiids</taxon>
        <taxon>Lamiales</taxon>
        <taxon>Pedaliaceae</taxon>
        <taxon>Sesamum</taxon>
    </lineage>
</organism>
<proteinExistence type="predicted"/>
<dbReference type="AlphaFoldDB" id="A0AAW2XLV1"/>
<reference evidence="1" key="1">
    <citation type="submission" date="2020-06" db="EMBL/GenBank/DDBJ databases">
        <authorList>
            <person name="Li T."/>
            <person name="Hu X."/>
            <person name="Zhang T."/>
            <person name="Song X."/>
            <person name="Zhang H."/>
            <person name="Dai N."/>
            <person name="Sheng W."/>
            <person name="Hou X."/>
            <person name="Wei L."/>
        </authorList>
    </citation>
    <scope>NUCLEOTIDE SEQUENCE</scope>
    <source>
        <strain evidence="1">KEN1</strain>
        <tissue evidence="1">Leaf</tissue>
    </source>
</reference>
<gene>
    <name evidence="1" type="ORF">Slati_0836700</name>
</gene>
<dbReference type="PANTHER" id="PTHR10775">
    <property type="entry name" value="OS08G0208400 PROTEIN"/>
    <property type="match status" value="1"/>
</dbReference>
<dbReference type="Pfam" id="PF02992">
    <property type="entry name" value="Transposase_21"/>
    <property type="match status" value="1"/>
</dbReference>
<name>A0AAW2XLV1_9LAMI</name>
<protein>
    <recommendedName>
        <fullName evidence="2">Transposase</fullName>
    </recommendedName>
</protein>
<dbReference type="EMBL" id="JACGWN010000003">
    <property type="protein sequence ID" value="KAL0454975.1"/>
    <property type="molecule type" value="Genomic_DNA"/>
</dbReference>